<protein>
    <recommendedName>
        <fullName evidence="5">VOC domain-containing protein</fullName>
    </recommendedName>
</protein>
<dbReference type="SUPFAM" id="SSF53335">
    <property type="entry name" value="S-adenosyl-L-methionine-dependent methyltransferases"/>
    <property type="match status" value="1"/>
</dbReference>
<dbReference type="InterPro" id="IPR029068">
    <property type="entry name" value="Glyas_Bleomycin-R_OHBP_Dase"/>
</dbReference>
<dbReference type="KEGG" id="pry:Prubr_63830"/>
<feature type="region of interest" description="Disordered" evidence="4">
    <location>
        <begin position="481"/>
        <end position="501"/>
    </location>
</feature>
<feature type="compositionally biased region" description="Pro residues" evidence="4">
    <location>
        <begin position="111"/>
        <end position="129"/>
    </location>
</feature>
<dbReference type="Gene3D" id="3.30.720.120">
    <property type="match status" value="1"/>
</dbReference>
<sequence>MISHAVLTPCLPYDDPDAALRWLERAFGLVHAGPGDGPALVTAGGIRVAVEARRPGTPHVAVRLLVTTDDVDEPHRRAVAAGAPVVDGPDDAGTFTVADPGGHLWTFTRPAGPPAPDVAPPTDDAPPAPAGALPAVLDGDASPQERLGRLTDLAAPFAVRVAATLRLADLIESGVRGLDALAGRAGADPDALGRLLRYLAHRGLFTEPAPDEFALTETGRLLRESGPAGQRSFLDLEELGARMDLAYIGLLHAVRTGEPGYAAVHDRSLWADLDAVPHYRRFFDNLMMSQNHLTAPQVAALYDWSGVGRVVDVGGGSGALLAELLRTHGHLRGTLVDRPDPAGTTARRLADQGLAERAEVVPGDFFAPLPTGGDVYVVARAITDWNDRDATAILRRCAEATGDGGRVLIVEVLPTEPHVPHLSPFDLQMLAVVGGRERTLADFEALVAAAGLAVTRVLHGRGGLALIECAAVAGPAADPVTDAGSAAADGTGAAPTLTPAG</sequence>
<accession>A0A810N708</accession>
<dbReference type="Gene3D" id="3.30.720.110">
    <property type="match status" value="1"/>
</dbReference>
<dbReference type="Gene3D" id="1.10.287.1350">
    <property type="match status" value="1"/>
</dbReference>
<evidence type="ECO:0000313" key="7">
    <source>
        <dbReference type="Proteomes" id="UP000680866"/>
    </source>
</evidence>
<dbReference type="PROSITE" id="PS51683">
    <property type="entry name" value="SAM_OMT_II"/>
    <property type="match status" value="1"/>
</dbReference>
<dbReference type="Pfam" id="PF00891">
    <property type="entry name" value="Methyltransf_2"/>
    <property type="match status" value="1"/>
</dbReference>
<evidence type="ECO:0000313" key="6">
    <source>
        <dbReference type="EMBL" id="BCJ69362.1"/>
    </source>
</evidence>
<evidence type="ECO:0000256" key="1">
    <source>
        <dbReference type="ARBA" id="ARBA00022603"/>
    </source>
</evidence>
<keyword evidence="2" id="KW-0808">Transferase</keyword>
<evidence type="ECO:0000259" key="5">
    <source>
        <dbReference type="PROSITE" id="PS51819"/>
    </source>
</evidence>
<dbReference type="PROSITE" id="PS51819">
    <property type="entry name" value="VOC"/>
    <property type="match status" value="1"/>
</dbReference>
<dbReference type="GO" id="GO:0046983">
    <property type="term" value="F:protein dimerization activity"/>
    <property type="evidence" value="ECO:0007669"/>
    <property type="project" value="InterPro"/>
</dbReference>
<dbReference type="InterPro" id="IPR029063">
    <property type="entry name" value="SAM-dependent_MTases_sf"/>
</dbReference>
<reference evidence="6" key="1">
    <citation type="submission" date="2020-08" db="EMBL/GenBank/DDBJ databases">
        <title>Whole genome shotgun sequence of Polymorphospora rubra NBRC 101157.</title>
        <authorList>
            <person name="Komaki H."/>
            <person name="Tamura T."/>
        </authorList>
    </citation>
    <scope>NUCLEOTIDE SEQUENCE</scope>
    <source>
        <strain evidence="6">NBRC 101157</strain>
    </source>
</reference>
<organism evidence="6 7">
    <name type="scientific">Polymorphospora rubra</name>
    <dbReference type="NCBI Taxonomy" id="338584"/>
    <lineage>
        <taxon>Bacteria</taxon>
        <taxon>Bacillati</taxon>
        <taxon>Actinomycetota</taxon>
        <taxon>Actinomycetes</taxon>
        <taxon>Micromonosporales</taxon>
        <taxon>Micromonosporaceae</taxon>
        <taxon>Polymorphospora</taxon>
    </lineage>
</organism>
<dbReference type="PANTHER" id="PTHR43712">
    <property type="entry name" value="PUTATIVE (AFU_ORTHOLOGUE AFUA_4G14580)-RELATED"/>
    <property type="match status" value="1"/>
</dbReference>
<evidence type="ECO:0000256" key="4">
    <source>
        <dbReference type="SAM" id="MobiDB-lite"/>
    </source>
</evidence>
<dbReference type="Gene3D" id="3.40.50.150">
    <property type="entry name" value="Vaccinia Virus protein VP39"/>
    <property type="match status" value="1"/>
</dbReference>
<dbReference type="CDD" id="cd02440">
    <property type="entry name" value="AdoMet_MTases"/>
    <property type="match status" value="1"/>
</dbReference>
<dbReference type="InterPro" id="IPR036388">
    <property type="entry name" value="WH-like_DNA-bd_sf"/>
</dbReference>
<proteinExistence type="predicted"/>
<dbReference type="InterPro" id="IPR041581">
    <property type="entry name" value="Glyoxalase_6"/>
</dbReference>
<dbReference type="Proteomes" id="UP000680866">
    <property type="component" value="Chromosome"/>
</dbReference>
<keyword evidence="3" id="KW-0949">S-adenosyl-L-methionine</keyword>
<dbReference type="InterPro" id="IPR012967">
    <property type="entry name" value="COMT_dimerisation"/>
</dbReference>
<feature type="domain" description="VOC" evidence="5">
    <location>
        <begin position="1"/>
        <end position="110"/>
    </location>
</feature>
<dbReference type="SUPFAM" id="SSF54593">
    <property type="entry name" value="Glyoxalase/Bleomycin resistance protein/Dihydroxybiphenyl dioxygenase"/>
    <property type="match status" value="1"/>
</dbReference>
<name>A0A810N708_9ACTN</name>
<dbReference type="AlphaFoldDB" id="A0A810N708"/>
<evidence type="ECO:0000256" key="2">
    <source>
        <dbReference type="ARBA" id="ARBA00022679"/>
    </source>
</evidence>
<dbReference type="PANTHER" id="PTHR43712:SF2">
    <property type="entry name" value="O-METHYLTRANSFERASE CICE"/>
    <property type="match status" value="1"/>
</dbReference>
<dbReference type="Pfam" id="PF18029">
    <property type="entry name" value="Glyoxalase_6"/>
    <property type="match status" value="1"/>
</dbReference>
<dbReference type="Gene3D" id="1.10.10.10">
    <property type="entry name" value="Winged helix-like DNA-binding domain superfamily/Winged helix DNA-binding domain"/>
    <property type="match status" value="1"/>
</dbReference>
<dbReference type="GO" id="GO:0008171">
    <property type="term" value="F:O-methyltransferase activity"/>
    <property type="evidence" value="ECO:0007669"/>
    <property type="project" value="InterPro"/>
</dbReference>
<dbReference type="SUPFAM" id="SSF46785">
    <property type="entry name" value="Winged helix' DNA-binding domain"/>
    <property type="match status" value="1"/>
</dbReference>
<dbReference type="InterPro" id="IPR036390">
    <property type="entry name" value="WH_DNA-bd_sf"/>
</dbReference>
<dbReference type="EMBL" id="AP023359">
    <property type="protein sequence ID" value="BCJ69362.1"/>
    <property type="molecule type" value="Genomic_DNA"/>
</dbReference>
<keyword evidence="1" id="KW-0489">Methyltransferase</keyword>
<gene>
    <name evidence="6" type="ORF">Prubr_63830</name>
</gene>
<dbReference type="GO" id="GO:0032259">
    <property type="term" value="P:methylation"/>
    <property type="evidence" value="ECO:0007669"/>
    <property type="project" value="UniProtKB-KW"/>
</dbReference>
<dbReference type="InterPro" id="IPR001077">
    <property type="entry name" value="COMT_C"/>
</dbReference>
<dbReference type="InterPro" id="IPR037523">
    <property type="entry name" value="VOC_core"/>
</dbReference>
<dbReference type="Pfam" id="PF08100">
    <property type="entry name" value="Dimerisation"/>
    <property type="match status" value="1"/>
</dbReference>
<keyword evidence="7" id="KW-1185">Reference proteome</keyword>
<dbReference type="InterPro" id="IPR016461">
    <property type="entry name" value="COMT-like"/>
</dbReference>
<feature type="region of interest" description="Disordered" evidence="4">
    <location>
        <begin position="111"/>
        <end position="142"/>
    </location>
</feature>
<evidence type="ECO:0000256" key="3">
    <source>
        <dbReference type="ARBA" id="ARBA00022691"/>
    </source>
</evidence>